<proteinExistence type="predicted"/>
<evidence type="ECO:0000313" key="1">
    <source>
        <dbReference type="EMBL" id="TFK53215.1"/>
    </source>
</evidence>
<gene>
    <name evidence="1" type="ORF">OE88DRAFT_1711888</name>
</gene>
<dbReference type="STRING" id="5364.A0A5C3N814"/>
<protein>
    <submittedName>
        <fullName evidence="1">Uncharacterized protein</fullName>
    </submittedName>
</protein>
<accession>A0A5C3N814</accession>
<dbReference type="AlphaFoldDB" id="A0A5C3N814"/>
<dbReference type="EMBL" id="ML213508">
    <property type="protein sequence ID" value="TFK53215.1"/>
    <property type="molecule type" value="Genomic_DNA"/>
</dbReference>
<name>A0A5C3N814_9AGAM</name>
<evidence type="ECO:0000313" key="2">
    <source>
        <dbReference type="Proteomes" id="UP000305948"/>
    </source>
</evidence>
<organism evidence="1 2">
    <name type="scientific">Heliocybe sulcata</name>
    <dbReference type="NCBI Taxonomy" id="5364"/>
    <lineage>
        <taxon>Eukaryota</taxon>
        <taxon>Fungi</taxon>
        <taxon>Dikarya</taxon>
        <taxon>Basidiomycota</taxon>
        <taxon>Agaricomycotina</taxon>
        <taxon>Agaricomycetes</taxon>
        <taxon>Gloeophyllales</taxon>
        <taxon>Gloeophyllaceae</taxon>
        <taxon>Heliocybe</taxon>
    </lineage>
</organism>
<sequence length="230" mass="25955">MGMQKVEWDGISPKVVADPEMDGPVLIVLAGQPKDQSWREVPAGVFEAMEKEREQIRGGQKAPGNLALPVANLAAISRLLDNTYIQQLVQFTNLAFDLFTSMLCCYYGSMLSELCCSDNRLEQHFCNSVFACVTFNFGPMVRFYIHTDHLNLVVTSCWDLKLVIKFPPRSTIFILSAILRHSNVPVRPGEKQLSFVQWSAGGLFRWVEFGMQSAKLYQEKVRKISETVSP</sequence>
<reference evidence="1 2" key="1">
    <citation type="journal article" date="2019" name="Nat. Ecol. Evol.">
        <title>Megaphylogeny resolves global patterns of mushroom evolution.</title>
        <authorList>
            <person name="Varga T."/>
            <person name="Krizsan K."/>
            <person name="Foldi C."/>
            <person name="Dima B."/>
            <person name="Sanchez-Garcia M."/>
            <person name="Sanchez-Ramirez S."/>
            <person name="Szollosi G.J."/>
            <person name="Szarkandi J.G."/>
            <person name="Papp V."/>
            <person name="Albert L."/>
            <person name="Andreopoulos W."/>
            <person name="Angelini C."/>
            <person name="Antonin V."/>
            <person name="Barry K.W."/>
            <person name="Bougher N.L."/>
            <person name="Buchanan P."/>
            <person name="Buyck B."/>
            <person name="Bense V."/>
            <person name="Catcheside P."/>
            <person name="Chovatia M."/>
            <person name="Cooper J."/>
            <person name="Damon W."/>
            <person name="Desjardin D."/>
            <person name="Finy P."/>
            <person name="Geml J."/>
            <person name="Haridas S."/>
            <person name="Hughes K."/>
            <person name="Justo A."/>
            <person name="Karasinski D."/>
            <person name="Kautmanova I."/>
            <person name="Kiss B."/>
            <person name="Kocsube S."/>
            <person name="Kotiranta H."/>
            <person name="LaButti K.M."/>
            <person name="Lechner B.E."/>
            <person name="Liimatainen K."/>
            <person name="Lipzen A."/>
            <person name="Lukacs Z."/>
            <person name="Mihaltcheva S."/>
            <person name="Morgado L.N."/>
            <person name="Niskanen T."/>
            <person name="Noordeloos M.E."/>
            <person name="Ohm R.A."/>
            <person name="Ortiz-Santana B."/>
            <person name="Ovrebo C."/>
            <person name="Racz N."/>
            <person name="Riley R."/>
            <person name="Savchenko A."/>
            <person name="Shiryaev A."/>
            <person name="Soop K."/>
            <person name="Spirin V."/>
            <person name="Szebenyi C."/>
            <person name="Tomsovsky M."/>
            <person name="Tulloss R.E."/>
            <person name="Uehling J."/>
            <person name="Grigoriev I.V."/>
            <person name="Vagvolgyi C."/>
            <person name="Papp T."/>
            <person name="Martin F.M."/>
            <person name="Miettinen O."/>
            <person name="Hibbett D.S."/>
            <person name="Nagy L.G."/>
        </authorList>
    </citation>
    <scope>NUCLEOTIDE SEQUENCE [LARGE SCALE GENOMIC DNA]</scope>
    <source>
        <strain evidence="1 2">OMC1185</strain>
    </source>
</reference>
<keyword evidence="2" id="KW-1185">Reference proteome</keyword>
<dbReference type="OrthoDB" id="3020801at2759"/>
<dbReference type="Proteomes" id="UP000305948">
    <property type="component" value="Unassembled WGS sequence"/>
</dbReference>